<protein>
    <submittedName>
        <fullName evidence="2">Uncharacterized protein</fullName>
    </submittedName>
</protein>
<comment type="caution">
    <text evidence="2">The sequence shown here is derived from an EMBL/GenBank/DDBJ whole genome shotgun (WGS) entry which is preliminary data.</text>
</comment>
<feature type="region of interest" description="Disordered" evidence="1">
    <location>
        <begin position="1"/>
        <end position="51"/>
    </location>
</feature>
<proteinExistence type="predicted"/>
<evidence type="ECO:0000313" key="2">
    <source>
        <dbReference type="EMBL" id="MCD7448827.1"/>
    </source>
</evidence>
<gene>
    <name evidence="2" type="ORF">HAX54_046673</name>
</gene>
<sequence length="119" mass="13416">MSSAQVDPHGKMRARDVSKVATGQQAPRPVHEPGTVSKPPPPSSTDDHQGHVRLPRMLLNESNVAPFVARLLPRTSVVLEPLRFEMEERAKANAIADEIRRCYARFRKYHKFVTTTFSL</sequence>
<evidence type="ECO:0000313" key="3">
    <source>
        <dbReference type="Proteomes" id="UP000823775"/>
    </source>
</evidence>
<evidence type="ECO:0000256" key="1">
    <source>
        <dbReference type="SAM" id="MobiDB-lite"/>
    </source>
</evidence>
<dbReference type="EMBL" id="JACEIK010000074">
    <property type="protein sequence ID" value="MCD7448827.1"/>
    <property type="molecule type" value="Genomic_DNA"/>
</dbReference>
<organism evidence="2 3">
    <name type="scientific">Datura stramonium</name>
    <name type="common">Jimsonweed</name>
    <name type="synonym">Common thornapple</name>
    <dbReference type="NCBI Taxonomy" id="4076"/>
    <lineage>
        <taxon>Eukaryota</taxon>
        <taxon>Viridiplantae</taxon>
        <taxon>Streptophyta</taxon>
        <taxon>Embryophyta</taxon>
        <taxon>Tracheophyta</taxon>
        <taxon>Spermatophyta</taxon>
        <taxon>Magnoliopsida</taxon>
        <taxon>eudicotyledons</taxon>
        <taxon>Gunneridae</taxon>
        <taxon>Pentapetalae</taxon>
        <taxon>asterids</taxon>
        <taxon>lamiids</taxon>
        <taxon>Solanales</taxon>
        <taxon>Solanaceae</taxon>
        <taxon>Solanoideae</taxon>
        <taxon>Datureae</taxon>
        <taxon>Datura</taxon>
    </lineage>
</organism>
<accession>A0ABS8RPT3</accession>
<dbReference type="Proteomes" id="UP000823775">
    <property type="component" value="Unassembled WGS sequence"/>
</dbReference>
<feature type="compositionally biased region" description="Basic and acidic residues" evidence="1">
    <location>
        <begin position="8"/>
        <end position="18"/>
    </location>
</feature>
<keyword evidence="3" id="KW-1185">Reference proteome</keyword>
<reference evidence="2 3" key="1">
    <citation type="journal article" date="2021" name="BMC Genomics">
        <title>Datura genome reveals duplications of psychoactive alkaloid biosynthetic genes and high mutation rate following tissue culture.</title>
        <authorList>
            <person name="Rajewski A."/>
            <person name="Carter-House D."/>
            <person name="Stajich J."/>
            <person name="Litt A."/>
        </authorList>
    </citation>
    <scope>NUCLEOTIDE SEQUENCE [LARGE SCALE GENOMIC DNA]</scope>
    <source>
        <strain evidence="2">AR-01</strain>
    </source>
</reference>
<name>A0ABS8RPT3_DATST</name>